<feature type="region of interest" description="Disordered" evidence="1">
    <location>
        <begin position="291"/>
        <end position="323"/>
    </location>
</feature>
<dbReference type="EMBL" id="BPWL01000004">
    <property type="protein sequence ID" value="GJJ09658.1"/>
    <property type="molecule type" value="Genomic_DNA"/>
</dbReference>
<dbReference type="AlphaFoldDB" id="A0AAV5AAK0"/>
<gene>
    <name evidence="2" type="ORF">Clacol_003882</name>
</gene>
<organism evidence="2 3">
    <name type="scientific">Clathrus columnatus</name>
    <dbReference type="NCBI Taxonomy" id="1419009"/>
    <lineage>
        <taxon>Eukaryota</taxon>
        <taxon>Fungi</taxon>
        <taxon>Dikarya</taxon>
        <taxon>Basidiomycota</taxon>
        <taxon>Agaricomycotina</taxon>
        <taxon>Agaricomycetes</taxon>
        <taxon>Phallomycetidae</taxon>
        <taxon>Phallales</taxon>
        <taxon>Clathraceae</taxon>
        <taxon>Clathrus</taxon>
    </lineage>
</organism>
<feature type="region of interest" description="Disordered" evidence="1">
    <location>
        <begin position="90"/>
        <end position="138"/>
    </location>
</feature>
<feature type="compositionally biased region" description="Low complexity" evidence="1">
    <location>
        <begin position="1050"/>
        <end position="1069"/>
    </location>
</feature>
<proteinExistence type="predicted"/>
<feature type="compositionally biased region" description="Basic and acidic residues" evidence="1">
    <location>
        <begin position="105"/>
        <end position="136"/>
    </location>
</feature>
<dbReference type="Proteomes" id="UP001050691">
    <property type="component" value="Unassembled WGS sequence"/>
</dbReference>
<dbReference type="GO" id="GO:0031146">
    <property type="term" value="P:SCF-dependent proteasomal ubiquitin-dependent protein catabolic process"/>
    <property type="evidence" value="ECO:0007669"/>
    <property type="project" value="TreeGrafter"/>
</dbReference>
<dbReference type="SUPFAM" id="SSF52047">
    <property type="entry name" value="RNI-like"/>
    <property type="match status" value="1"/>
</dbReference>
<comment type="caution">
    <text evidence="2">The sequence shown here is derived from an EMBL/GenBank/DDBJ whole genome shotgun (WGS) entry which is preliminary data.</text>
</comment>
<sequence length="1084" mass="119578">MELPSSSPDVVRNVEMSLDDDRKDGMSYSNSSQPKRILLPNSPLSDSSSSAPNSPSTFAFSPVAHSDDNYYASSYDTDFTSFIGSWEQRSSFGAGPSSSPISNCDKGKQKAKEVSASEHDSQLTSRLDKNEGKSIDRSMSMSHRLSFEFDFEFEQDGTSSNRAENLSSLSPSEVDVPPSQIVNNPLSPLPSFLSIPSPVTESYDIGLAHNRSISSLSLRSLRSSSSRSLDRIKRPFARKKTKSSDNSKSNSNISSPSISSPISASSFKNNIRKVFGRKSFRDRLEDTRSDALELPIGTRDEGGDEQEDPLGQSTISEGTVSPRALSGSVDKQLEDILFFDRTYATPEGPSIDNLSLDDEKIFYETTKGSGTQSSFISGCVPRDYFSELLPKELQLRILKHVLTVYEEEYHGLSTPTPTLPWTAKIAESTRWVGREKGIRMVMRLARVSKLWHSLVFDGQLNDCIRFAPYVSSLCANETIYSNSNRLSPSLLLNVAHRAGLFVRILDLRGWPHLNNEGFREISTAISTKHTVPDIVKERLPYTLPHVLCDSSESSPTVCRTLSLDRGINGETNLTHLILRTCTNLTTHTIHYVLLNSPRLQMLDLHGLGVDAVNNSTCQLLNVFCPNLERLDIGRCLGLDGTGLESLVGGRGFEEEEDSVTNVMISKGNLKTTSRLKILFASGICGINPDVVFTLARFAQSLEMLDLSYSDILDEGIGALVWWDEGMEEDGISGSHRKVEVTAREMGIDPRSTTSFTLLSPSHHFSLTPTPTGTYFKRITTLRHLNLSFTHITDKACILLAHSVPKLECIELAGIGGSLQEEGLVKLFETTPFIRRIDLEDANRVGNAVLRALTPFVDRRSPELFTMDSLSATSPAAPQPGSLLEHLILSYAQNITNSALLLLINSCTRLTTLEVDNTRISGSVVRSFVEIMRTRGTRNAKIAAMDCRFVSEGCVHELLDAGTVRPRVGFRGYDARAIGGFLDQRDREGHGSLVSPSSSLRSLRDPTRVEIDECDDTRVVIKSFWSLQALDAALEAEGRRNGTRDRGYNNGRRSGSSSPRFGSSVSGPGSLSRPRWLSNWTRYLL</sequence>
<evidence type="ECO:0008006" key="4">
    <source>
        <dbReference type="Google" id="ProtNLM"/>
    </source>
</evidence>
<evidence type="ECO:0000313" key="3">
    <source>
        <dbReference type="Proteomes" id="UP001050691"/>
    </source>
</evidence>
<keyword evidence="3" id="KW-1185">Reference proteome</keyword>
<dbReference type="Gene3D" id="3.80.10.10">
    <property type="entry name" value="Ribonuclease Inhibitor"/>
    <property type="match status" value="2"/>
</dbReference>
<dbReference type="PANTHER" id="PTHR13318">
    <property type="entry name" value="PARTNER OF PAIRED, ISOFORM B-RELATED"/>
    <property type="match status" value="1"/>
</dbReference>
<feature type="compositionally biased region" description="Low complexity" evidence="1">
    <location>
        <begin position="244"/>
        <end position="262"/>
    </location>
</feature>
<dbReference type="InterPro" id="IPR006553">
    <property type="entry name" value="Leu-rich_rpt_Cys-con_subtyp"/>
</dbReference>
<feature type="compositionally biased region" description="Polar residues" evidence="1">
    <location>
        <begin position="90"/>
        <end position="102"/>
    </location>
</feature>
<protein>
    <recommendedName>
        <fullName evidence="4">RNI-like protein</fullName>
    </recommendedName>
</protein>
<dbReference type="InterPro" id="IPR032675">
    <property type="entry name" value="LRR_dom_sf"/>
</dbReference>
<feature type="region of interest" description="Disordered" evidence="1">
    <location>
        <begin position="159"/>
        <end position="182"/>
    </location>
</feature>
<dbReference type="SMART" id="SM00367">
    <property type="entry name" value="LRR_CC"/>
    <property type="match status" value="4"/>
</dbReference>
<feature type="region of interest" description="Disordered" evidence="1">
    <location>
        <begin position="1037"/>
        <end position="1070"/>
    </location>
</feature>
<feature type="compositionally biased region" description="Polar residues" evidence="1">
    <location>
        <begin position="159"/>
        <end position="171"/>
    </location>
</feature>
<name>A0AAV5AAK0_9AGAM</name>
<dbReference type="GO" id="GO:0019005">
    <property type="term" value="C:SCF ubiquitin ligase complex"/>
    <property type="evidence" value="ECO:0007669"/>
    <property type="project" value="TreeGrafter"/>
</dbReference>
<evidence type="ECO:0000313" key="2">
    <source>
        <dbReference type="EMBL" id="GJJ09658.1"/>
    </source>
</evidence>
<feature type="compositionally biased region" description="Basic and acidic residues" evidence="1">
    <location>
        <begin position="1037"/>
        <end position="1046"/>
    </location>
</feature>
<feature type="region of interest" description="Disordered" evidence="1">
    <location>
        <begin position="1"/>
        <end position="59"/>
    </location>
</feature>
<reference evidence="2" key="1">
    <citation type="submission" date="2021-10" db="EMBL/GenBank/DDBJ databases">
        <title>De novo Genome Assembly of Clathrus columnatus (Basidiomycota, Fungi) Using Illumina and Nanopore Sequence Data.</title>
        <authorList>
            <person name="Ogiso-Tanaka E."/>
            <person name="Itagaki H."/>
            <person name="Hosoya T."/>
            <person name="Hosaka K."/>
        </authorList>
    </citation>
    <scope>NUCLEOTIDE SEQUENCE</scope>
    <source>
        <strain evidence="2">MO-923</strain>
    </source>
</reference>
<evidence type="ECO:0000256" key="1">
    <source>
        <dbReference type="SAM" id="MobiDB-lite"/>
    </source>
</evidence>
<feature type="compositionally biased region" description="Low complexity" evidence="1">
    <location>
        <begin position="39"/>
        <end position="59"/>
    </location>
</feature>
<feature type="region of interest" description="Disordered" evidence="1">
    <location>
        <begin position="229"/>
        <end position="262"/>
    </location>
</feature>
<accession>A0AAV5AAK0</accession>